<keyword evidence="2" id="KW-1185">Reference proteome</keyword>
<reference evidence="1 2" key="1">
    <citation type="submission" date="2016-04" db="EMBL/GenBank/DDBJ databases">
        <title>A degradative enzymes factory behind the ericoid mycorrhizal symbiosis.</title>
        <authorList>
            <consortium name="DOE Joint Genome Institute"/>
            <person name="Martino E."/>
            <person name="Morin E."/>
            <person name="Grelet G."/>
            <person name="Kuo A."/>
            <person name="Kohler A."/>
            <person name="Daghino S."/>
            <person name="Barry K."/>
            <person name="Choi C."/>
            <person name="Cichocki N."/>
            <person name="Clum A."/>
            <person name="Copeland A."/>
            <person name="Hainaut M."/>
            <person name="Haridas S."/>
            <person name="Labutti K."/>
            <person name="Lindquist E."/>
            <person name="Lipzen A."/>
            <person name="Khouja H.-R."/>
            <person name="Murat C."/>
            <person name="Ohm R."/>
            <person name="Olson A."/>
            <person name="Spatafora J."/>
            <person name="Veneault-Fourrey C."/>
            <person name="Henrissat B."/>
            <person name="Grigoriev I."/>
            <person name="Martin F."/>
            <person name="Perotto S."/>
        </authorList>
    </citation>
    <scope>NUCLEOTIDE SEQUENCE [LARGE SCALE GENOMIC DNA]</scope>
    <source>
        <strain evidence="1 2">F</strain>
    </source>
</reference>
<dbReference type="GO" id="GO:0030638">
    <property type="term" value="P:polyketide metabolic process"/>
    <property type="evidence" value="ECO:0007669"/>
    <property type="project" value="InterPro"/>
</dbReference>
<sequence>MGFIENEIEVALPIAELKDLVPGITLLPPLSRRGYGPGLIIILPSETPEYKGGTVCEDGVPPPLLKWSEEGCAVVQILESAFEAASTTEALFEIAISGLRNCPECHKEGGIGLVVYNSAVWNGIIVQSTLTSSILAALPSAKSRFAVPGNEDIDNATEAISYTRNLTFLKKYIRGADFDLEAIWEEYCYFEFKDRSVGRKMGMMVQEPYVNHIPTVNILVASCAQTPPANVFR</sequence>
<dbReference type="Proteomes" id="UP000235786">
    <property type="component" value="Unassembled WGS sequence"/>
</dbReference>
<dbReference type="PANTHER" id="PTHR38436">
    <property type="entry name" value="POLYKETIDE CYCLASE SNOAL-LIKE DOMAIN"/>
    <property type="match status" value="1"/>
</dbReference>
<dbReference type="EMBL" id="KZ613951">
    <property type="protein sequence ID" value="PMD35936.1"/>
    <property type="molecule type" value="Genomic_DNA"/>
</dbReference>
<name>A0A2J6RBQ0_HYAVF</name>
<evidence type="ECO:0000313" key="2">
    <source>
        <dbReference type="Proteomes" id="UP000235786"/>
    </source>
</evidence>
<dbReference type="STRING" id="1149755.A0A2J6RBQ0"/>
<dbReference type="PANTHER" id="PTHR38436:SF3">
    <property type="entry name" value="CARBOXYMETHYLENEBUTENOLIDASE-RELATED"/>
    <property type="match status" value="1"/>
</dbReference>
<organism evidence="1 2">
    <name type="scientific">Hyaloscypha variabilis (strain UAMH 11265 / GT02V1 / F)</name>
    <name type="common">Meliniomyces variabilis</name>
    <dbReference type="NCBI Taxonomy" id="1149755"/>
    <lineage>
        <taxon>Eukaryota</taxon>
        <taxon>Fungi</taxon>
        <taxon>Dikarya</taxon>
        <taxon>Ascomycota</taxon>
        <taxon>Pezizomycotina</taxon>
        <taxon>Leotiomycetes</taxon>
        <taxon>Helotiales</taxon>
        <taxon>Hyaloscyphaceae</taxon>
        <taxon>Hyaloscypha</taxon>
        <taxon>Hyaloscypha variabilis</taxon>
    </lineage>
</organism>
<evidence type="ECO:0000313" key="1">
    <source>
        <dbReference type="EMBL" id="PMD35936.1"/>
    </source>
</evidence>
<gene>
    <name evidence="1" type="ORF">L207DRAFT_637120</name>
</gene>
<protein>
    <submittedName>
        <fullName evidence="1">Uncharacterized protein</fullName>
    </submittedName>
</protein>
<dbReference type="InterPro" id="IPR009959">
    <property type="entry name" value="Cyclase_SnoaL-like"/>
</dbReference>
<dbReference type="AlphaFoldDB" id="A0A2J6RBQ0"/>
<dbReference type="OrthoDB" id="5440at2759"/>
<accession>A0A2J6RBQ0</accession>
<proteinExistence type="predicted"/>